<evidence type="ECO:0000313" key="2">
    <source>
        <dbReference type="Proteomes" id="UP000031838"/>
    </source>
</evidence>
<dbReference type="RefSeq" id="WP_042627946.1">
    <property type="nucleotide sequence ID" value="NZ_CP002581.1"/>
</dbReference>
<accession>A0A0B6S1I0</accession>
<dbReference type="AlphaFoldDB" id="A0A0B6S1I0"/>
<reference evidence="2" key="1">
    <citation type="submission" date="2011-03" db="EMBL/GenBank/DDBJ databases">
        <authorList>
            <person name="Voget S."/>
            <person name="Streit W.R."/>
            <person name="Jaeger K.E."/>
            <person name="Daniel R."/>
        </authorList>
    </citation>
    <scope>NUCLEOTIDE SEQUENCE [LARGE SCALE GENOMIC DNA]</scope>
    <source>
        <strain evidence="2">PG1</strain>
    </source>
</reference>
<protein>
    <recommendedName>
        <fullName evidence="3">Flagellin N-methylase</fullName>
    </recommendedName>
</protein>
<name>A0A0B6S1I0_BURPL</name>
<dbReference type="HOGENOM" id="CLU_846419_0_0_4"/>
<gene>
    <name evidence="1" type="ORF">BGL_2c14460</name>
</gene>
<reference evidence="1 2" key="2">
    <citation type="journal article" date="2016" name="Appl. Microbiol. Biotechnol.">
        <title>Mutations improving production and secretion of extracellular lipase by Burkholderia glumae PG1.</title>
        <authorList>
            <person name="Knapp A."/>
            <person name="Voget S."/>
            <person name="Gao R."/>
            <person name="Zaburannyi N."/>
            <person name="Krysciak D."/>
            <person name="Breuer M."/>
            <person name="Hauer B."/>
            <person name="Streit W.R."/>
            <person name="Muller R."/>
            <person name="Daniel R."/>
            <person name="Jaeger K.E."/>
        </authorList>
    </citation>
    <scope>NUCLEOTIDE SEQUENCE [LARGE SCALE GENOMIC DNA]</scope>
    <source>
        <strain evidence="1 2">PG1</strain>
    </source>
</reference>
<sequence>MVTAAAAGPPASFSLACHACGRCCNSAPALSMRELFRHRERFAACLAIGRVARRRPGERVRTGGHEQVLDANDADSCNALADTLFVRTAPGRDWLALTAQGIDYPSLDRCPALAGDGRCSLHEAGKPAICEAVPLDPLAPDRLQPLVLAARRDTAVWFGAGCLHDAPVAGAMPLVEAGRVAAPAALDAYREALRVERAIWRDAVAARLLASGAGWARSWAQLAPGARLTIPVVPALLEIARVSARCRDACIEVADCQQRLIATMIETALARRRADDREATRELRGFAEALVRLRRELGSAAFTASAHAAVDANAVEAWLGVA</sequence>
<organism evidence="1 2">
    <name type="scientific">Burkholderia plantarii</name>
    <dbReference type="NCBI Taxonomy" id="41899"/>
    <lineage>
        <taxon>Bacteria</taxon>
        <taxon>Pseudomonadati</taxon>
        <taxon>Pseudomonadota</taxon>
        <taxon>Betaproteobacteria</taxon>
        <taxon>Burkholderiales</taxon>
        <taxon>Burkholderiaceae</taxon>
        <taxon>Burkholderia</taxon>
    </lineage>
</organism>
<evidence type="ECO:0000313" key="1">
    <source>
        <dbReference type="EMBL" id="AJK49513.1"/>
    </source>
</evidence>
<keyword evidence="2" id="KW-1185">Reference proteome</keyword>
<dbReference type="EMBL" id="CP002581">
    <property type="protein sequence ID" value="AJK49513.1"/>
    <property type="molecule type" value="Genomic_DNA"/>
</dbReference>
<proteinExistence type="predicted"/>
<evidence type="ECO:0008006" key="3">
    <source>
        <dbReference type="Google" id="ProtNLM"/>
    </source>
</evidence>
<dbReference type="Proteomes" id="UP000031838">
    <property type="component" value="Chromosome 2"/>
</dbReference>
<dbReference type="KEGG" id="bgp:BGL_2c14460"/>